<dbReference type="Pfam" id="PF07336">
    <property type="entry name" value="ABATE"/>
    <property type="match status" value="1"/>
</dbReference>
<feature type="domain" description="Zinc finger CGNR" evidence="1">
    <location>
        <begin position="161"/>
        <end position="204"/>
    </location>
</feature>
<dbReference type="AlphaFoldDB" id="H0HY14"/>
<sequence>MQIVPHDFVARDLVGGHVVLDFVNTVTARDTRMPRDWFDGYGRLLDWAGLAGLFDEATLASLRGISASFPERAAAALDRAKRLREALHRIVSARIVGVEVPAAEIRVLESIWKEAVARTRFRSECGHIGPSLDSDQSGLDLIADSLAMAAVDLLGELPAGRSRICSGAQCGWIFIDKSKGGRRIWCDMATCGNAAKSRRHYHRRRDLGA</sequence>
<organism evidence="2 3">
    <name type="scientific">Mesorhizobium alhagi CCNWXJ12-2</name>
    <dbReference type="NCBI Taxonomy" id="1107882"/>
    <lineage>
        <taxon>Bacteria</taxon>
        <taxon>Pseudomonadati</taxon>
        <taxon>Pseudomonadota</taxon>
        <taxon>Alphaproteobacteria</taxon>
        <taxon>Hyphomicrobiales</taxon>
        <taxon>Phyllobacteriaceae</taxon>
        <taxon>Allomesorhizobium</taxon>
    </lineage>
</organism>
<dbReference type="Gene3D" id="1.10.3300.10">
    <property type="entry name" value="Jann2411-like domain"/>
    <property type="match status" value="1"/>
</dbReference>
<dbReference type="RefSeq" id="WP_008838671.1">
    <property type="nucleotide sequence ID" value="NZ_AHAM01000214.1"/>
</dbReference>
<dbReference type="PATRIC" id="fig|1107882.3.peg.4940"/>
<dbReference type="PANTHER" id="PTHR35525">
    <property type="entry name" value="BLL6575 PROTEIN"/>
    <property type="match status" value="1"/>
</dbReference>
<dbReference type="InterPro" id="IPR010852">
    <property type="entry name" value="ABATE"/>
</dbReference>
<dbReference type="EMBL" id="AHAM01000214">
    <property type="protein sequence ID" value="EHK54380.1"/>
    <property type="molecule type" value="Genomic_DNA"/>
</dbReference>
<gene>
    <name evidence="2" type="ORF">MAXJ12_25463</name>
</gene>
<accession>H0HY14</accession>
<evidence type="ECO:0000313" key="2">
    <source>
        <dbReference type="EMBL" id="EHK54380.1"/>
    </source>
</evidence>
<dbReference type="OrthoDB" id="9808437at2"/>
<proteinExistence type="predicted"/>
<protein>
    <recommendedName>
        <fullName evidence="1">Zinc finger CGNR domain-containing protein</fullName>
    </recommendedName>
</protein>
<dbReference type="Pfam" id="PF11706">
    <property type="entry name" value="zf-CGNR"/>
    <property type="match status" value="1"/>
</dbReference>
<keyword evidence="3" id="KW-1185">Reference proteome</keyword>
<dbReference type="InterPro" id="IPR021005">
    <property type="entry name" value="Znf_CGNR"/>
</dbReference>
<dbReference type="SUPFAM" id="SSF160904">
    <property type="entry name" value="Jann2411-like"/>
    <property type="match status" value="1"/>
</dbReference>
<evidence type="ECO:0000259" key="1">
    <source>
        <dbReference type="Pfam" id="PF11706"/>
    </source>
</evidence>
<evidence type="ECO:0000313" key="3">
    <source>
        <dbReference type="Proteomes" id="UP000003250"/>
    </source>
</evidence>
<name>H0HY14_9HYPH</name>
<reference evidence="2 3" key="1">
    <citation type="journal article" date="2012" name="J. Bacteriol.">
        <title>Draft Genome Sequence of Mesorhizobium alhagi CCNWXJ12-2T, a Novel Salt-Resistant Species Isolated from the Desert of Northwestern China.</title>
        <authorList>
            <person name="Zhou M."/>
            <person name="Chen W."/>
            <person name="Chen H."/>
            <person name="Wei G."/>
        </authorList>
    </citation>
    <scope>NUCLEOTIDE SEQUENCE [LARGE SCALE GENOMIC DNA]</scope>
    <source>
        <strain evidence="2 3">CCNWXJ12-2</strain>
    </source>
</reference>
<dbReference type="InterPro" id="IPR023286">
    <property type="entry name" value="ABATE_dom_sf"/>
</dbReference>
<dbReference type="Proteomes" id="UP000003250">
    <property type="component" value="Unassembled WGS sequence"/>
</dbReference>
<dbReference type="PANTHER" id="PTHR35525:SF3">
    <property type="entry name" value="BLL6575 PROTEIN"/>
    <property type="match status" value="1"/>
</dbReference>